<reference evidence="2" key="1">
    <citation type="journal article" date="2014" name="BMC Genomics">
        <title>Characterizing the developmental transcriptome of the oriental fruit fly, Bactrocera dorsalis (Diptera: Tephritidae) through comparative genomic analysis with Drosophila melanogaster utilizing modENCODE datasets.</title>
        <authorList>
            <person name="Geib S.M."/>
            <person name="Calla B."/>
            <person name="Hall B."/>
            <person name="Hou S."/>
            <person name="Manoukis N.C."/>
        </authorList>
    </citation>
    <scope>NUCLEOTIDE SEQUENCE</scope>
    <source>
        <strain evidence="2">Punador</strain>
    </source>
</reference>
<feature type="chain" id="PRO_5001563160" evidence="1">
    <location>
        <begin position="27"/>
        <end position="142"/>
    </location>
</feature>
<evidence type="ECO:0000313" key="2">
    <source>
        <dbReference type="EMBL" id="JAC58432.1"/>
    </source>
</evidence>
<evidence type="ECO:0000256" key="1">
    <source>
        <dbReference type="SAM" id="SignalP"/>
    </source>
</evidence>
<keyword evidence="1" id="KW-0732">Signal</keyword>
<dbReference type="CDD" id="cd23992">
    <property type="entry name" value="PBP_GOBP"/>
    <property type="match status" value="1"/>
</dbReference>
<sequence>REHGTAMMKDLFILGILSALYSMAVCKEMMADEKFELPCLIEANVTEADLKKFRSNGLKANEANANIKCMAKCLMEKREVLKKGVFDPEKVYADLIRMPELKGLEDQIKEAINICKTEKGANDCDTAFKITMCLREFKSRNI</sequence>
<dbReference type="EMBL" id="GAKP01000520">
    <property type="protein sequence ID" value="JAC58432.1"/>
    <property type="molecule type" value="Transcribed_RNA"/>
</dbReference>
<dbReference type="SMART" id="SM00708">
    <property type="entry name" value="PhBP"/>
    <property type="match status" value="1"/>
</dbReference>
<dbReference type="Gene3D" id="1.10.238.20">
    <property type="entry name" value="Pheromone/general odorant binding protein domain"/>
    <property type="match status" value="1"/>
</dbReference>
<name>A0A034WVP9_BACDO</name>
<dbReference type="GO" id="GO:0005549">
    <property type="term" value="F:odorant binding"/>
    <property type="evidence" value="ECO:0007669"/>
    <property type="project" value="InterPro"/>
</dbReference>
<dbReference type="OrthoDB" id="8194670at2759"/>
<dbReference type="Pfam" id="PF01395">
    <property type="entry name" value="PBP_GOBP"/>
    <property type="match status" value="1"/>
</dbReference>
<dbReference type="SUPFAM" id="SSF47565">
    <property type="entry name" value="Insect pheromone/odorant-binding proteins"/>
    <property type="match status" value="1"/>
</dbReference>
<feature type="non-terminal residue" evidence="2">
    <location>
        <position position="1"/>
    </location>
</feature>
<protein>
    <submittedName>
        <fullName evidence="2">General odorant-binding protein 56h</fullName>
    </submittedName>
</protein>
<dbReference type="InterPro" id="IPR036728">
    <property type="entry name" value="PBP_GOBP_sf"/>
</dbReference>
<organism evidence="2">
    <name type="scientific">Bactrocera dorsalis</name>
    <name type="common">Oriental fruit fly</name>
    <name type="synonym">Dacus dorsalis</name>
    <dbReference type="NCBI Taxonomy" id="27457"/>
    <lineage>
        <taxon>Eukaryota</taxon>
        <taxon>Metazoa</taxon>
        <taxon>Ecdysozoa</taxon>
        <taxon>Arthropoda</taxon>
        <taxon>Hexapoda</taxon>
        <taxon>Insecta</taxon>
        <taxon>Pterygota</taxon>
        <taxon>Neoptera</taxon>
        <taxon>Endopterygota</taxon>
        <taxon>Diptera</taxon>
        <taxon>Brachycera</taxon>
        <taxon>Muscomorpha</taxon>
        <taxon>Tephritoidea</taxon>
        <taxon>Tephritidae</taxon>
        <taxon>Bactrocera</taxon>
        <taxon>Bactrocera</taxon>
    </lineage>
</organism>
<feature type="signal peptide" evidence="1">
    <location>
        <begin position="1"/>
        <end position="26"/>
    </location>
</feature>
<accession>A0A034WVP9</accession>
<dbReference type="SMR" id="A0A034WVP9"/>
<dbReference type="AlphaFoldDB" id="A0A034WVP9"/>
<gene>
    <name evidence="2" type="primary">OB56H</name>
</gene>
<dbReference type="InterPro" id="IPR006170">
    <property type="entry name" value="PBP/GOBP"/>
</dbReference>
<proteinExistence type="predicted"/>